<dbReference type="SUPFAM" id="SSF53098">
    <property type="entry name" value="Ribonuclease H-like"/>
    <property type="match status" value="1"/>
</dbReference>
<name>A0A1E3SAS9_9MYCO</name>
<comment type="caution">
    <text evidence="4">The sequence shown here is derived from an EMBL/GenBank/DDBJ whole genome shotgun (WGS) entry which is preliminary data.</text>
</comment>
<evidence type="ECO:0000256" key="2">
    <source>
        <dbReference type="SAM" id="MobiDB-lite"/>
    </source>
</evidence>
<dbReference type="Gene3D" id="3.30.420.10">
    <property type="entry name" value="Ribonuclease H-like superfamily/Ribonuclease H"/>
    <property type="match status" value="1"/>
</dbReference>
<dbReference type="RefSeq" id="WP_069403037.1">
    <property type="nucleotide sequence ID" value="NZ_MIHC01000081.1"/>
</dbReference>
<sequence length="544" mass="59951">MFREVSVVEIREVLRAWLAGHGLRVVASQAGVDRKTARRYVEAAVAAGLERAGGVDQIDDALIGEVVAVVRPDRPQGFGSAWEVLCANHDRINKWVDDDLTVVKIGDLLARQGVIVAQRTLHRYCQARTSYQGRRRAGTVPVVDGEPGVECQIDFARMGMLFDAATGRRRVVHALIFTAVCSRHMFVWLTFAQTLTAVIDGCEAAWTFFGGVFKVLIPDNMSAIVAHAGSVNPRFTVGWLEYAQARGFSTDPARVAHPQDKPRVERMVQYVRNNFFAGEDFTDLADAQDRAQVWCAQKAGLRIHGTTCAQPAAVFAEREAAALLAAPTVRYAVLVCAEVKVARDYHVQLAKALYSIPHHLRGQTITARADVELAKFYHRGQLVKTHPRQPAGSRSTDPADLPTDKTGYAMRDLHRLIATAAGHGPNIGIYAERLLDHDLPWTKMRQVYRLLGLVKRYGPGPVNTACARALDLDVVSVTKIVAMLEQAIENTPVPPPRAASGLAAARFARDPRDYRPTPRSTPRPDWLHVIDGGSTDEQDKEGLW</sequence>
<dbReference type="NCBIfam" id="NF033546">
    <property type="entry name" value="transpos_IS21"/>
    <property type="match status" value="1"/>
</dbReference>
<evidence type="ECO:0000313" key="5">
    <source>
        <dbReference type="Proteomes" id="UP000094224"/>
    </source>
</evidence>
<dbReference type="PROSITE" id="PS50994">
    <property type="entry name" value="INTEGRASE"/>
    <property type="match status" value="1"/>
</dbReference>
<dbReference type="InterPro" id="IPR054353">
    <property type="entry name" value="IstA-like_C"/>
</dbReference>
<dbReference type="InterPro" id="IPR001584">
    <property type="entry name" value="Integrase_cat-core"/>
</dbReference>
<proteinExistence type="inferred from homology"/>
<accession>A0A1E3SAS9</accession>
<keyword evidence="5" id="KW-1185">Reference proteome</keyword>
<evidence type="ECO:0000259" key="3">
    <source>
        <dbReference type="PROSITE" id="PS50994"/>
    </source>
</evidence>
<protein>
    <submittedName>
        <fullName evidence="4">Transposase</fullName>
    </submittedName>
</protein>
<dbReference type="Pfam" id="PF22483">
    <property type="entry name" value="Mu-transpos_C_2"/>
    <property type="match status" value="1"/>
</dbReference>
<gene>
    <name evidence="4" type="ORF">BHQ21_25435</name>
</gene>
<feature type="region of interest" description="Disordered" evidence="2">
    <location>
        <begin position="495"/>
        <end position="544"/>
    </location>
</feature>
<evidence type="ECO:0000256" key="1">
    <source>
        <dbReference type="ARBA" id="ARBA00009277"/>
    </source>
</evidence>
<feature type="region of interest" description="Disordered" evidence="2">
    <location>
        <begin position="385"/>
        <end position="404"/>
    </location>
</feature>
<dbReference type="Proteomes" id="UP000094224">
    <property type="component" value="Unassembled WGS sequence"/>
</dbReference>
<dbReference type="AlphaFoldDB" id="A0A1E3SAS9"/>
<feature type="compositionally biased region" description="Basic and acidic residues" evidence="2">
    <location>
        <begin position="507"/>
        <end position="516"/>
    </location>
</feature>
<comment type="similarity">
    <text evidence="1">Belongs to the transposase IS21/IS408/IS1162 family.</text>
</comment>
<dbReference type="InterPro" id="IPR036397">
    <property type="entry name" value="RNaseH_sf"/>
</dbReference>
<reference evidence="5" key="1">
    <citation type="submission" date="2016-09" db="EMBL/GenBank/DDBJ databases">
        <authorList>
            <person name="Greninger A.L."/>
            <person name="Jerome K.R."/>
            <person name="Mcnair B."/>
            <person name="Wallis C."/>
            <person name="Fang F."/>
        </authorList>
    </citation>
    <scope>NUCLEOTIDE SEQUENCE [LARGE SCALE GENOMIC DNA]</scope>
    <source>
        <strain evidence="5">BC1_M4</strain>
    </source>
</reference>
<dbReference type="PANTHER" id="PTHR35004">
    <property type="entry name" value="TRANSPOSASE RV3428C-RELATED"/>
    <property type="match status" value="1"/>
</dbReference>
<evidence type="ECO:0000313" key="4">
    <source>
        <dbReference type="EMBL" id="ODQ99161.1"/>
    </source>
</evidence>
<dbReference type="InterPro" id="IPR012337">
    <property type="entry name" value="RNaseH-like_sf"/>
</dbReference>
<dbReference type="PANTHER" id="PTHR35004:SF8">
    <property type="entry name" value="TRANSPOSASE RV3428C-RELATED"/>
    <property type="match status" value="1"/>
</dbReference>
<feature type="compositionally biased region" description="Acidic residues" evidence="2">
    <location>
        <begin position="534"/>
        <end position="544"/>
    </location>
</feature>
<feature type="domain" description="Integrase catalytic" evidence="3">
    <location>
        <begin position="143"/>
        <end position="319"/>
    </location>
</feature>
<dbReference type="GO" id="GO:0015074">
    <property type="term" value="P:DNA integration"/>
    <property type="evidence" value="ECO:0007669"/>
    <property type="project" value="InterPro"/>
</dbReference>
<dbReference type="EMBL" id="MIHC01000081">
    <property type="protein sequence ID" value="ODQ99161.1"/>
    <property type="molecule type" value="Genomic_DNA"/>
</dbReference>
<dbReference type="GO" id="GO:0003676">
    <property type="term" value="F:nucleic acid binding"/>
    <property type="evidence" value="ECO:0007669"/>
    <property type="project" value="InterPro"/>
</dbReference>
<organism evidence="4 5">
    <name type="scientific">Mycobacterium sherrisii</name>
    <dbReference type="NCBI Taxonomy" id="243061"/>
    <lineage>
        <taxon>Bacteria</taxon>
        <taxon>Bacillati</taxon>
        <taxon>Actinomycetota</taxon>
        <taxon>Actinomycetes</taxon>
        <taxon>Mycobacteriales</taxon>
        <taxon>Mycobacteriaceae</taxon>
        <taxon>Mycobacterium</taxon>
        <taxon>Mycobacterium simiae complex</taxon>
    </lineage>
</organism>